<feature type="transmembrane region" description="Helical" evidence="1">
    <location>
        <begin position="229"/>
        <end position="252"/>
    </location>
</feature>
<dbReference type="Proteomes" id="UP000597444">
    <property type="component" value="Unassembled WGS sequence"/>
</dbReference>
<feature type="transmembrane region" description="Helical" evidence="1">
    <location>
        <begin position="175"/>
        <end position="197"/>
    </location>
</feature>
<comment type="caution">
    <text evidence="2">The sequence shown here is derived from an EMBL/GenBank/DDBJ whole genome shotgun (WGS) entry which is preliminary data.</text>
</comment>
<reference evidence="2" key="1">
    <citation type="submission" date="2020-10" db="EMBL/GenBank/DDBJ databases">
        <title>Taxonomic study of unclassified bacteria belonging to the class Ktedonobacteria.</title>
        <authorList>
            <person name="Yabe S."/>
            <person name="Wang C.M."/>
            <person name="Zheng Y."/>
            <person name="Sakai Y."/>
            <person name="Cavaletti L."/>
            <person name="Monciardini P."/>
            <person name="Donadio S."/>
        </authorList>
    </citation>
    <scope>NUCLEOTIDE SEQUENCE</scope>
    <source>
        <strain evidence="2">ID150040</strain>
    </source>
</reference>
<keyword evidence="3" id="KW-1185">Reference proteome</keyword>
<sequence length="264" mass="29678">MLHCYLKLMQAELRMVFAYRIASIVWIVGMLLRIYFLLVFWIAVYEGNKTYNGITLTAMITYSTLSMIQLNCITYSDIRQSLLDRVREGNIIIDLFRPYKFLYAMFARAIGGLISTIPIAGATLVIAILFKGMQLPSSPEAGFVYLISLLLGFVLNFLISIIIGLTAFWTLELSGINWASNLLVGFLSGALIPFWFLPPTVQQITNLLPFQGIIYIPISIYIGKITGSVMWFAISSQLLWIGILSITVSWIWKAAQHKLVVQGG</sequence>
<protein>
    <submittedName>
        <fullName evidence="2">ABC transporter permease</fullName>
    </submittedName>
</protein>
<dbReference type="AlphaFoldDB" id="A0A8J3N7T1"/>
<keyword evidence="1" id="KW-1133">Transmembrane helix</keyword>
<feature type="transmembrane region" description="Helical" evidence="1">
    <location>
        <begin position="105"/>
        <end position="130"/>
    </location>
</feature>
<dbReference type="InterPro" id="IPR010390">
    <property type="entry name" value="ABC-2_transporter-like"/>
</dbReference>
<feature type="transmembrane region" description="Helical" evidence="1">
    <location>
        <begin position="142"/>
        <end position="169"/>
    </location>
</feature>
<dbReference type="PANTHER" id="PTHR36832">
    <property type="entry name" value="SLR1174 PROTEIN-RELATED"/>
    <property type="match status" value="1"/>
</dbReference>
<dbReference type="EMBL" id="BNJK01000001">
    <property type="protein sequence ID" value="GHO97487.1"/>
    <property type="molecule type" value="Genomic_DNA"/>
</dbReference>
<evidence type="ECO:0000313" key="2">
    <source>
        <dbReference type="EMBL" id="GHO97487.1"/>
    </source>
</evidence>
<keyword evidence="1" id="KW-0812">Transmembrane</keyword>
<organism evidence="2 3">
    <name type="scientific">Reticulibacter mediterranei</name>
    <dbReference type="NCBI Taxonomy" id="2778369"/>
    <lineage>
        <taxon>Bacteria</taxon>
        <taxon>Bacillati</taxon>
        <taxon>Chloroflexota</taxon>
        <taxon>Ktedonobacteria</taxon>
        <taxon>Ktedonobacterales</taxon>
        <taxon>Reticulibacteraceae</taxon>
        <taxon>Reticulibacter</taxon>
    </lineage>
</organism>
<feature type="transmembrane region" description="Helical" evidence="1">
    <location>
        <begin position="21"/>
        <end position="44"/>
    </location>
</feature>
<name>A0A8J3N7T1_9CHLR</name>
<proteinExistence type="predicted"/>
<dbReference type="PANTHER" id="PTHR36832:SF1">
    <property type="entry name" value="SLR1174 PROTEIN"/>
    <property type="match status" value="1"/>
</dbReference>
<evidence type="ECO:0000256" key="1">
    <source>
        <dbReference type="SAM" id="Phobius"/>
    </source>
</evidence>
<evidence type="ECO:0000313" key="3">
    <source>
        <dbReference type="Proteomes" id="UP000597444"/>
    </source>
</evidence>
<keyword evidence="1" id="KW-0472">Membrane</keyword>
<dbReference type="Pfam" id="PF06182">
    <property type="entry name" value="ABC2_membrane_6"/>
    <property type="match status" value="1"/>
</dbReference>
<feature type="transmembrane region" description="Helical" evidence="1">
    <location>
        <begin position="204"/>
        <end position="223"/>
    </location>
</feature>
<accession>A0A8J3N7T1</accession>
<gene>
    <name evidence="2" type="ORF">KSF_075350</name>
</gene>